<feature type="transmembrane region" description="Helical" evidence="1">
    <location>
        <begin position="180"/>
        <end position="200"/>
    </location>
</feature>
<sequence>MRRREPGPGLLLALGGLATWALWFYRGQNRGHRVGGPMSLPKIGWLTYALTAWYVVPAFFWRDKRVHPAVRRLYGVHLGAWAARGVAELVLMYGFHAWKPPYGIAFNSSMFALLAGLRWYWGPQLDKATGFHDRNALIHMGMMQATLIPETAFAGLFFQARQGDTETIWFADDSPRYRLINRFTMLVDLTVYPVLGLAIARYYRSQAELVYAASSNGASDAIAASKPADG</sequence>
<dbReference type="AlphaFoldDB" id="A0A938BM24"/>
<organism evidence="2 3">
    <name type="scientific">Candidatus Tanganyikabacteria bacterium</name>
    <dbReference type="NCBI Taxonomy" id="2961651"/>
    <lineage>
        <taxon>Bacteria</taxon>
        <taxon>Bacillati</taxon>
        <taxon>Candidatus Sericytochromatia</taxon>
        <taxon>Candidatus Tanganyikabacteria</taxon>
    </lineage>
</organism>
<feature type="transmembrane region" description="Helical" evidence="1">
    <location>
        <begin position="142"/>
        <end position="160"/>
    </location>
</feature>
<dbReference type="Proteomes" id="UP000703893">
    <property type="component" value="Unassembled WGS sequence"/>
</dbReference>
<reference evidence="2 3" key="1">
    <citation type="submission" date="2019-03" db="EMBL/GenBank/DDBJ databases">
        <title>Lake Tanganyika Metagenome-Assembled Genomes (MAGs).</title>
        <authorList>
            <person name="Tran P."/>
        </authorList>
    </citation>
    <scope>NUCLEOTIDE SEQUENCE [LARGE SCALE GENOMIC DNA]</scope>
    <source>
        <strain evidence="2">K_DeepCast_65m_m2_236</strain>
    </source>
</reference>
<evidence type="ECO:0000313" key="3">
    <source>
        <dbReference type="Proteomes" id="UP000703893"/>
    </source>
</evidence>
<keyword evidence="1" id="KW-0812">Transmembrane</keyword>
<protein>
    <submittedName>
        <fullName evidence="2">Uncharacterized protein</fullName>
    </submittedName>
</protein>
<keyword evidence="1" id="KW-1133">Transmembrane helix</keyword>
<keyword evidence="1" id="KW-0472">Membrane</keyword>
<proteinExistence type="predicted"/>
<evidence type="ECO:0000256" key="1">
    <source>
        <dbReference type="SAM" id="Phobius"/>
    </source>
</evidence>
<feature type="transmembrane region" description="Helical" evidence="1">
    <location>
        <begin position="45"/>
        <end position="61"/>
    </location>
</feature>
<comment type="caution">
    <text evidence="2">The sequence shown here is derived from an EMBL/GenBank/DDBJ whole genome shotgun (WGS) entry which is preliminary data.</text>
</comment>
<feature type="transmembrane region" description="Helical" evidence="1">
    <location>
        <begin position="102"/>
        <end position="121"/>
    </location>
</feature>
<feature type="transmembrane region" description="Helical" evidence="1">
    <location>
        <begin position="7"/>
        <end position="25"/>
    </location>
</feature>
<gene>
    <name evidence="2" type="ORF">FJZ00_12090</name>
</gene>
<accession>A0A938BM24</accession>
<name>A0A938BM24_9BACT</name>
<dbReference type="EMBL" id="VGJX01000765">
    <property type="protein sequence ID" value="MBM3275886.1"/>
    <property type="molecule type" value="Genomic_DNA"/>
</dbReference>
<evidence type="ECO:0000313" key="2">
    <source>
        <dbReference type="EMBL" id="MBM3275886.1"/>
    </source>
</evidence>